<evidence type="ECO:0000256" key="3">
    <source>
        <dbReference type="SAM" id="SignalP"/>
    </source>
</evidence>
<comment type="caution">
    <text evidence="4">The sequence shown here is derived from an EMBL/GenBank/DDBJ whole genome shotgun (WGS) entry which is preliminary data.</text>
</comment>
<dbReference type="RefSeq" id="WP_422920346.1">
    <property type="nucleotide sequence ID" value="NZ_JAMZEJ010000007.1"/>
</dbReference>
<proteinExistence type="inferred from homology"/>
<dbReference type="InterPro" id="IPR018188">
    <property type="entry name" value="RNase_T2_His_AS_1"/>
</dbReference>
<protein>
    <submittedName>
        <fullName evidence="4">Uncharacterized protein</fullName>
    </submittedName>
</protein>
<keyword evidence="3" id="KW-0732">Signal</keyword>
<gene>
    <name evidence="4" type="ORF">NFI88_12205</name>
</gene>
<evidence type="ECO:0000313" key="5">
    <source>
        <dbReference type="Proteomes" id="UP001524547"/>
    </source>
</evidence>
<sequence>MKNSTAARAGRHGARAGAAVLLAAGSLAAFVAPVTAAPSCAVPAGVTPMAPFPPPPSQVVTSATVSHYVLSLTWAPEWCRLNGSKPDAQTECADHSRGFVVHGLWPTSDAKPYPRFCRTVGAIDPATFGTAWCLSPSAYLLQHEWEAHGSCSFPTPAAYFGEEAALVGALTLPDLDRLPTPVGTAGDVRAAFTRLNPSLTQDMIAVQSDRKQRLGEVHVCYGLDFHPARCSHADYGAPNRVPIRVTPRAG</sequence>
<dbReference type="SUPFAM" id="SSF55895">
    <property type="entry name" value="Ribonuclease Rh-like"/>
    <property type="match status" value="1"/>
</dbReference>
<keyword evidence="5" id="KW-1185">Reference proteome</keyword>
<feature type="signal peptide" evidence="3">
    <location>
        <begin position="1"/>
        <end position="36"/>
    </location>
</feature>
<dbReference type="EMBL" id="JAMZEJ010000007">
    <property type="protein sequence ID" value="MCQ8241600.1"/>
    <property type="molecule type" value="Genomic_DNA"/>
</dbReference>
<comment type="similarity">
    <text evidence="1 2">Belongs to the RNase T2 family.</text>
</comment>
<dbReference type="Gene3D" id="3.90.730.10">
    <property type="entry name" value="Ribonuclease T2-like"/>
    <property type="match status" value="1"/>
</dbReference>
<evidence type="ECO:0000313" key="4">
    <source>
        <dbReference type="EMBL" id="MCQ8241600.1"/>
    </source>
</evidence>
<feature type="chain" id="PRO_5047490170" evidence="3">
    <location>
        <begin position="37"/>
        <end position="250"/>
    </location>
</feature>
<dbReference type="InterPro" id="IPR036430">
    <property type="entry name" value="RNase_T2-like_sf"/>
</dbReference>
<dbReference type="InterPro" id="IPR001568">
    <property type="entry name" value="RNase_T2-like"/>
</dbReference>
<dbReference type="PROSITE" id="PS00530">
    <property type="entry name" value="RNASE_T2_1"/>
    <property type="match status" value="1"/>
</dbReference>
<name>A0ABT1VZ43_9PROT</name>
<organism evidence="4 5">
    <name type="scientific">Rhizosaccharibacter radicis</name>
    <dbReference type="NCBI Taxonomy" id="2782605"/>
    <lineage>
        <taxon>Bacteria</taxon>
        <taxon>Pseudomonadati</taxon>
        <taxon>Pseudomonadota</taxon>
        <taxon>Alphaproteobacteria</taxon>
        <taxon>Acetobacterales</taxon>
        <taxon>Acetobacteraceae</taxon>
        <taxon>Rhizosaccharibacter</taxon>
    </lineage>
</organism>
<evidence type="ECO:0000256" key="1">
    <source>
        <dbReference type="ARBA" id="ARBA00007469"/>
    </source>
</evidence>
<dbReference type="Proteomes" id="UP001524547">
    <property type="component" value="Unassembled WGS sequence"/>
</dbReference>
<dbReference type="PANTHER" id="PTHR11240">
    <property type="entry name" value="RIBONUCLEASE T2"/>
    <property type="match status" value="1"/>
</dbReference>
<reference evidence="4 5" key="1">
    <citation type="submission" date="2022-06" db="EMBL/GenBank/DDBJ databases">
        <title>Rhizosaccharibacter gen. nov. sp. nov. KSS12, endophytic bacteria isolated from sugarcane.</title>
        <authorList>
            <person name="Pitiwittayakul N."/>
        </authorList>
    </citation>
    <scope>NUCLEOTIDE SEQUENCE [LARGE SCALE GENOMIC DNA]</scope>
    <source>
        <strain evidence="4 5">KSS12</strain>
    </source>
</reference>
<dbReference type="Pfam" id="PF00445">
    <property type="entry name" value="Ribonuclease_T2"/>
    <property type="match status" value="1"/>
</dbReference>
<dbReference type="PANTHER" id="PTHR11240:SF22">
    <property type="entry name" value="RIBONUCLEASE T2"/>
    <property type="match status" value="1"/>
</dbReference>
<evidence type="ECO:0000256" key="2">
    <source>
        <dbReference type="RuleBase" id="RU004328"/>
    </source>
</evidence>
<accession>A0ABT1VZ43</accession>